<evidence type="ECO:0000313" key="2">
    <source>
        <dbReference type="EMBL" id="EDU48550.1"/>
    </source>
</evidence>
<accession>B2W742</accession>
<dbReference type="AlphaFoldDB" id="B2W742"/>
<keyword evidence="1" id="KW-1133">Transmembrane helix</keyword>
<evidence type="ECO:0000256" key="1">
    <source>
        <dbReference type="SAM" id="Phobius"/>
    </source>
</evidence>
<protein>
    <submittedName>
        <fullName evidence="2">Uncharacterized protein</fullName>
    </submittedName>
</protein>
<dbReference type="InParanoid" id="B2W742"/>
<sequence length="87" mass="9059">MKAGRRFSSLVVLVGFGTGSGFSEVMGSGFALDLVGSGFFVVVVTVLVFVVGCGTTGIAERLESRTVSVTSCMMRNEIVDVEDGGWS</sequence>
<keyword evidence="1" id="KW-0472">Membrane</keyword>
<proteinExistence type="predicted"/>
<organism evidence="2 3">
    <name type="scientific">Pyrenophora tritici-repentis (strain Pt-1C-BFP)</name>
    <name type="common">Wheat tan spot fungus</name>
    <name type="synonym">Drechslera tritici-repentis</name>
    <dbReference type="NCBI Taxonomy" id="426418"/>
    <lineage>
        <taxon>Eukaryota</taxon>
        <taxon>Fungi</taxon>
        <taxon>Dikarya</taxon>
        <taxon>Ascomycota</taxon>
        <taxon>Pezizomycotina</taxon>
        <taxon>Dothideomycetes</taxon>
        <taxon>Pleosporomycetidae</taxon>
        <taxon>Pleosporales</taxon>
        <taxon>Pleosporineae</taxon>
        <taxon>Pleosporaceae</taxon>
        <taxon>Pyrenophora</taxon>
    </lineage>
</organism>
<dbReference type="EMBL" id="DS231619">
    <property type="protein sequence ID" value="EDU48550.1"/>
    <property type="molecule type" value="Genomic_DNA"/>
</dbReference>
<gene>
    <name evidence="2" type="ORF">PTRG_05630</name>
</gene>
<dbReference type="Proteomes" id="UP000001471">
    <property type="component" value="Unassembled WGS sequence"/>
</dbReference>
<dbReference type="HOGENOM" id="CLU_2484448_0_0_1"/>
<reference evidence="3" key="1">
    <citation type="journal article" date="2013" name="G3 (Bethesda)">
        <title>Comparative genomics of a plant-pathogenic fungus, Pyrenophora tritici-repentis, reveals transduplication and the impact of repeat elements on pathogenicity and population divergence.</title>
        <authorList>
            <person name="Manning V.A."/>
            <person name="Pandelova I."/>
            <person name="Dhillon B."/>
            <person name="Wilhelm L.J."/>
            <person name="Goodwin S.B."/>
            <person name="Berlin A.M."/>
            <person name="Figueroa M."/>
            <person name="Freitag M."/>
            <person name="Hane J.K."/>
            <person name="Henrissat B."/>
            <person name="Holman W.H."/>
            <person name="Kodira C.D."/>
            <person name="Martin J."/>
            <person name="Oliver R.P."/>
            <person name="Robbertse B."/>
            <person name="Schackwitz W."/>
            <person name="Schwartz D.C."/>
            <person name="Spatafora J.W."/>
            <person name="Turgeon B.G."/>
            <person name="Yandava C."/>
            <person name="Young S."/>
            <person name="Zhou S."/>
            <person name="Zeng Q."/>
            <person name="Grigoriev I.V."/>
            <person name="Ma L.-J."/>
            <person name="Ciuffetti L.M."/>
        </authorList>
    </citation>
    <scope>NUCLEOTIDE SEQUENCE [LARGE SCALE GENOMIC DNA]</scope>
    <source>
        <strain evidence="3">Pt-1C-BFP</strain>
    </source>
</reference>
<evidence type="ECO:0000313" key="3">
    <source>
        <dbReference type="Proteomes" id="UP000001471"/>
    </source>
</evidence>
<keyword evidence="1" id="KW-0812">Transmembrane</keyword>
<name>B2W742_PYRTR</name>
<feature type="transmembrane region" description="Helical" evidence="1">
    <location>
        <begin position="39"/>
        <end position="59"/>
    </location>
</feature>